<keyword evidence="2" id="KW-0812">Transmembrane</keyword>
<evidence type="ECO:0000256" key="2">
    <source>
        <dbReference type="SAM" id="Phobius"/>
    </source>
</evidence>
<feature type="region of interest" description="Disordered" evidence="1">
    <location>
        <begin position="84"/>
        <end position="111"/>
    </location>
</feature>
<keyword evidence="2" id="KW-0472">Membrane</keyword>
<sequence>MLKLTIVIEVIVLFACVVLATLSSTLYDKTKQQRQTIAELTQQLQQTTQQIDQFKQSQQRLLGLLEQQQQQATKQKQQINEVLQHENNKSWRDQPVPNDISSLLNTNKTNN</sequence>
<dbReference type="EMBL" id="JPXX01000023">
    <property type="protein sequence ID" value="KGQ36804.1"/>
    <property type="molecule type" value="Genomic_DNA"/>
</dbReference>
<comment type="caution">
    <text evidence="3">The sequence shown here is derived from an EMBL/GenBank/DDBJ whole genome shotgun (WGS) entry which is preliminary data.</text>
</comment>
<feature type="transmembrane region" description="Helical" evidence="2">
    <location>
        <begin position="6"/>
        <end position="27"/>
    </location>
</feature>
<proteinExistence type="predicted"/>
<accession>A0A0A2YHH2</accession>
<dbReference type="RefSeq" id="WP_039173882.1">
    <property type="nucleotide sequence ID" value="NZ_JPXX01000023.1"/>
</dbReference>
<name>A0A0A2YHH2_9PAST</name>
<protein>
    <recommendedName>
        <fullName evidence="5">DUF2570 domain-containing protein</fullName>
    </recommendedName>
</protein>
<keyword evidence="2" id="KW-1133">Transmembrane helix</keyword>
<evidence type="ECO:0008006" key="5">
    <source>
        <dbReference type="Google" id="ProtNLM"/>
    </source>
</evidence>
<feature type="compositionally biased region" description="Polar residues" evidence="1">
    <location>
        <begin position="99"/>
        <end position="111"/>
    </location>
</feature>
<dbReference type="AlphaFoldDB" id="A0A0A2YHH2"/>
<evidence type="ECO:0000256" key="1">
    <source>
        <dbReference type="SAM" id="MobiDB-lite"/>
    </source>
</evidence>
<evidence type="ECO:0000313" key="4">
    <source>
        <dbReference type="Proteomes" id="UP000030539"/>
    </source>
</evidence>
<organism evidence="3 4">
    <name type="scientific">Gallibacterium genomosp. 1</name>
    <dbReference type="NCBI Taxonomy" id="155515"/>
    <lineage>
        <taxon>Bacteria</taxon>
        <taxon>Pseudomonadati</taxon>
        <taxon>Pseudomonadota</taxon>
        <taxon>Gammaproteobacteria</taxon>
        <taxon>Pasteurellales</taxon>
        <taxon>Pasteurellaceae</taxon>
        <taxon>Gallibacterium</taxon>
    </lineage>
</organism>
<gene>
    <name evidence="3" type="ORF">JP36_08755</name>
</gene>
<dbReference type="STRING" id="155515.JP36_08755"/>
<evidence type="ECO:0000313" key="3">
    <source>
        <dbReference type="EMBL" id="KGQ36804.1"/>
    </source>
</evidence>
<dbReference type="Proteomes" id="UP000030539">
    <property type="component" value="Unassembled WGS sequence"/>
</dbReference>
<reference evidence="3 4" key="1">
    <citation type="submission" date="2014-08" db="EMBL/GenBank/DDBJ databases">
        <title>Chaperone-usher fimbriae in a diverse selection of Gallibacterium genomes.</title>
        <authorList>
            <person name="Kudirkiene E."/>
            <person name="Bager R.J."/>
            <person name="Johnson T.J."/>
            <person name="Bojesen A.M."/>
        </authorList>
    </citation>
    <scope>NUCLEOTIDE SEQUENCE [LARGE SCALE GENOMIC DNA]</scope>
    <source>
        <strain evidence="3 4">CCM5974</strain>
    </source>
</reference>